<organism evidence="10 11">
    <name type="scientific">Alkalimarinus sediminis</name>
    <dbReference type="NCBI Taxonomy" id="1632866"/>
    <lineage>
        <taxon>Bacteria</taxon>
        <taxon>Pseudomonadati</taxon>
        <taxon>Pseudomonadota</taxon>
        <taxon>Gammaproteobacteria</taxon>
        <taxon>Alteromonadales</taxon>
        <taxon>Alteromonadaceae</taxon>
        <taxon>Alkalimarinus</taxon>
    </lineage>
</organism>
<evidence type="ECO:0000256" key="4">
    <source>
        <dbReference type="ARBA" id="ARBA00022475"/>
    </source>
</evidence>
<dbReference type="KEGG" id="asem:NNL22_09420"/>
<evidence type="ECO:0000256" key="6">
    <source>
        <dbReference type="ARBA" id="ARBA00022692"/>
    </source>
</evidence>
<dbReference type="CDD" id="cd13962">
    <property type="entry name" value="PT_UbiA_UBIAD1"/>
    <property type="match status" value="1"/>
</dbReference>
<dbReference type="Proteomes" id="UP001164472">
    <property type="component" value="Chromosome"/>
</dbReference>
<evidence type="ECO:0000313" key="11">
    <source>
        <dbReference type="Proteomes" id="UP001164472"/>
    </source>
</evidence>
<feature type="transmembrane region" description="Helical" evidence="9">
    <location>
        <begin position="33"/>
        <end position="52"/>
    </location>
</feature>
<dbReference type="EMBL" id="CP101527">
    <property type="protein sequence ID" value="UZW73272.1"/>
    <property type="molecule type" value="Genomic_DNA"/>
</dbReference>
<feature type="transmembrane region" description="Helical" evidence="9">
    <location>
        <begin position="182"/>
        <end position="200"/>
    </location>
</feature>
<evidence type="ECO:0000256" key="1">
    <source>
        <dbReference type="ARBA" id="ARBA00004141"/>
    </source>
</evidence>
<feature type="transmembrane region" description="Helical" evidence="9">
    <location>
        <begin position="285"/>
        <end position="301"/>
    </location>
</feature>
<keyword evidence="3" id="KW-0474">Menaquinone biosynthesis</keyword>
<protein>
    <submittedName>
        <fullName evidence="10">Prenyltransferase</fullName>
    </submittedName>
</protein>
<feature type="transmembrane region" description="Helical" evidence="9">
    <location>
        <begin position="127"/>
        <end position="143"/>
    </location>
</feature>
<dbReference type="GO" id="GO:0009234">
    <property type="term" value="P:menaquinone biosynthetic process"/>
    <property type="evidence" value="ECO:0007669"/>
    <property type="project" value="UniProtKB-KW"/>
</dbReference>
<dbReference type="AlphaFoldDB" id="A0A9E8HH46"/>
<evidence type="ECO:0000256" key="2">
    <source>
        <dbReference type="ARBA" id="ARBA00004863"/>
    </source>
</evidence>
<feature type="transmembrane region" description="Helical" evidence="9">
    <location>
        <begin position="58"/>
        <end position="81"/>
    </location>
</feature>
<keyword evidence="6 9" id="KW-0812">Transmembrane</keyword>
<dbReference type="Gene3D" id="1.10.357.140">
    <property type="entry name" value="UbiA prenyltransferase"/>
    <property type="match status" value="1"/>
</dbReference>
<keyword evidence="11" id="KW-1185">Reference proteome</keyword>
<accession>A0A9E8HH46</accession>
<keyword evidence="4" id="KW-1003">Cell membrane</keyword>
<feature type="transmembrane region" description="Helical" evidence="9">
    <location>
        <begin position="252"/>
        <end position="273"/>
    </location>
</feature>
<name>A0A9E8HH46_9ALTE</name>
<dbReference type="InterPro" id="IPR026046">
    <property type="entry name" value="UBIAD1"/>
</dbReference>
<feature type="transmembrane region" description="Helical" evidence="9">
    <location>
        <begin position="230"/>
        <end position="246"/>
    </location>
</feature>
<dbReference type="GO" id="GO:0004659">
    <property type="term" value="F:prenyltransferase activity"/>
    <property type="evidence" value="ECO:0007669"/>
    <property type="project" value="InterPro"/>
</dbReference>
<sequence>MESNIINTSNQNATLEPTNTNPKYRFINALRPFSLPVAAITCTLGISVGWQVHGATPISATLVLLAGLLLQAGVNLINDHADLKNPTSANRLTAHDIENITLNYRLGWICFSVCAIIGLYLTYQTSIFLLVLAIIGGLGALFYTTEPIHYKRRGLGVILVFLLMGVLMVYGAWFAVTGEHSLQAVWISLPVSFFTSALLLSNELRDYASDQKEGLKTLTVRWGIAKAKKLYLVLIMGGFVAMALLITDQQLWVVSLIFVPPLILAVIAIRTLVSNTDLTSLPPMTGRLYLVFGISEIIFLYL</sequence>
<proteinExistence type="predicted"/>
<evidence type="ECO:0000256" key="9">
    <source>
        <dbReference type="SAM" id="Phobius"/>
    </source>
</evidence>
<dbReference type="PANTHER" id="PTHR13929:SF0">
    <property type="entry name" value="UBIA PRENYLTRANSFERASE DOMAIN-CONTAINING PROTEIN 1"/>
    <property type="match status" value="1"/>
</dbReference>
<keyword evidence="8 9" id="KW-0472">Membrane</keyword>
<dbReference type="InterPro" id="IPR000537">
    <property type="entry name" value="UbiA_prenyltransferase"/>
</dbReference>
<comment type="subcellular location">
    <subcellularLocation>
        <location evidence="1">Membrane</location>
        <topology evidence="1">Multi-pass membrane protein</topology>
    </subcellularLocation>
</comment>
<dbReference type="GO" id="GO:0042371">
    <property type="term" value="P:vitamin K biosynthetic process"/>
    <property type="evidence" value="ECO:0007669"/>
    <property type="project" value="TreeGrafter"/>
</dbReference>
<dbReference type="InterPro" id="IPR044878">
    <property type="entry name" value="UbiA_sf"/>
</dbReference>
<dbReference type="PANTHER" id="PTHR13929">
    <property type="entry name" value="1,4-DIHYDROXY-2-NAPHTHOATE OCTAPRENYLTRANSFERASE"/>
    <property type="match status" value="1"/>
</dbReference>
<feature type="transmembrane region" description="Helical" evidence="9">
    <location>
        <begin position="102"/>
        <end position="121"/>
    </location>
</feature>
<keyword evidence="5" id="KW-0808">Transferase</keyword>
<evidence type="ECO:0000256" key="5">
    <source>
        <dbReference type="ARBA" id="ARBA00022679"/>
    </source>
</evidence>
<feature type="transmembrane region" description="Helical" evidence="9">
    <location>
        <begin position="155"/>
        <end position="176"/>
    </location>
</feature>
<keyword evidence="7 9" id="KW-1133">Transmembrane helix</keyword>
<evidence type="ECO:0000256" key="3">
    <source>
        <dbReference type="ARBA" id="ARBA00022428"/>
    </source>
</evidence>
<reference evidence="10" key="1">
    <citation type="submission" date="2022-07" db="EMBL/GenBank/DDBJ databases">
        <title>Alkalimarinus sp. nov., isolated from gut of a Alitta virens.</title>
        <authorList>
            <person name="Yang A.I."/>
            <person name="Shin N.-R."/>
        </authorList>
    </citation>
    <scope>NUCLEOTIDE SEQUENCE</scope>
    <source>
        <strain evidence="10">FA028</strain>
    </source>
</reference>
<dbReference type="PIRSF" id="PIRSF005355">
    <property type="entry name" value="UBIAD1"/>
    <property type="match status" value="1"/>
</dbReference>
<dbReference type="Pfam" id="PF01040">
    <property type="entry name" value="UbiA"/>
    <property type="match status" value="1"/>
</dbReference>
<gene>
    <name evidence="10" type="ORF">NNL22_09420</name>
</gene>
<dbReference type="RefSeq" id="WP_251812985.1">
    <property type="nucleotide sequence ID" value="NZ_CP101527.1"/>
</dbReference>
<comment type="pathway">
    <text evidence="2">Quinol/quinone metabolism; menaquinone biosynthesis.</text>
</comment>
<evidence type="ECO:0000256" key="8">
    <source>
        <dbReference type="ARBA" id="ARBA00023136"/>
    </source>
</evidence>
<dbReference type="GO" id="GO:0016020">
    <property type="term" value="C:membrane"/>
    <property type="evidence" value="ECO:0007669"/>
    <property type="project" value="UniProtKB-SubCell"/>
</dbReference>
<evidence type="ECO:0000256" key="7">
    <source>
        <dbReference type="ARBA" id="ARBA00022989"/>
    </source>
</evidence>
<evidence type="ECO:0000313" key="10">
    <source>
        <dbReference type="EMBL" id="UZW73272.1"/>
    </source>
</evidence>